<feature type="compositionally biased region" description="Basic residues" evidence="2">
    <location>
        <begin position="515"/>
        <end position="526"/>
    </location>
</feature>
<feature type="region of interest" description="Disordered" evidence="2">
    <location>
        <begin position="313"/>
        <end position="359"/>
    </location>
</feature>
<dbReference type="Pfam" id="PF14912">
    <property type="entry name" value="THEG"/>
    <property type="match status" value="3"/>
</dbReference>
<dbReference type="AlphaFoldDB" id="A0A0L7RI13"/>
<dbReference type="InterPro" id="IPR006623">
    <property type="entry name" value="THEG"/>
</dbReference>
<feature type="compositionally biased region" description="Basic residues" evidence="2">
    <location>
        <begin position="27"/>
        <end position="50"/>
    </location>
</feature>
<keyword evidence="1" id="KW-0677">Repeat</keyword>
<evidence type="ECO:0000313" key="4">
    <source>
        <dbReference type="Proteomes" id="UP000053825"/>
    </source>
</evidence>
<feature type="compositionally biased region" description="Basic and acidic residues" evidence="2">
    <location>
        <begin position="498"/>
        <end position="514"/>
    </location>
</feature>
<organism evidence="3 4">
    <name type="scientific">Habropoda laboriosa</name>
    <dbReference type="NCBI Taxonomy" id="597456"/>
    <lineage>
        <taxon>Eukaryota</taxon>
        <taxon>Metazoa</taxon>
        <taxon>Ecdysozoa</taxon>
        <taxon>Arthropoda</taxon>
        <taxon>Hexapoda</taxon>
        <taxon>Insecta</taxon>
        <taxon>Pterygota</taxon>
        <taxon>Neoptera</taxon>
        <taxon>Endopterygota</taxon>
        <taxon>Hymenoptera</taxon>
        <taxon>Apocrita</taxon>
        <taxon>Aculeata</taxon>
        <taxon>Apoidea</taxon>
        <taxon>Anthophila</taxon>
        <taxon>Apidae</taxon>
        <taxon>Habropoda</taxon>
    </lineage>
</organism>
<sequence>MAPRVRKDVKRTAMEKSPPTKEPPGKGRSRTAPSKRRISKLKTKGRRGKEKLKLKGWLATPADWARFNAWAKINAQPKKYLEPEPIVSSTNILTCMYVQALYTRYFQDRPAKPLYELKRRMKVLAVPRSAPDLTVNCRLDHTISKTALKAVASRRTLLLALPNIRLFDFGRVYYKVSPAALKYEPSHRIIALSQPRVHLPDECKPPRLSMCERRGLDEERLRKLALAKKLVDCPQELTKEEIEELFTPQGIRRSALTYEVTPWIEFLSLPPYKNLKGRKDENAIIWRKQIIEEGEKRGKSALVEYREKEKERRKAKKRKCEETRKKKGRESGDSEKLAELTEEDAKKAKKRKIEKHSWRFAPFPHKDDPFRIKEAALNAQESPRTAELAKSRVHKSKAIRSDAFTVKKAALSASPSARVEALAKPSRTRSPVEKRPPREKDAYGRPIFEMPVYGKVLPKMKPYKMGECPTQEKKTIVKKRPIDPIAYEPTIDPCIHPDLAKRQKLERKRTEKLLGKRKGRGKRRKKEEKSKTSKSDENAEQEKDEETDVTIDENEDEKE</sequence>
<reference evidence="3 4" key="1">
    <citation type="submission" date="2015-07" db="EMBL/GenBank/DDBJ databases">
        <title>The genome of Habropoda laboriosa.</title>
        <authorList>
            <person name="Pan H."/>
            <person name="Kapheim K."/>
        </authorList>
    </citation>
    <scope>NUCLEOTIDE SEQUENCE [LARGE SCALE GENOMIC DNA]</scope>
    <source>
        <strain evidence="3">0110345459</strain>
    </source>
</reference>
<feature type="compositionally biased region" description="Basic and acidic residues" evidence="2">
    <location>
        <begin position="319"/>
        <end position="346"/>
    </location>
</feature>
<dbReference type="EMBL" id="KQ414590">
    <property type="protein sequence ID" value="KOC70366.1"/>
    <property type="molecule type" value="Genomic_DNA"/>
</dbReference>
<feature type="compositionally biased region" description="Basic and acidic residues" evidence="2">
    <location>
        <begin position="430"/>
        <end position="443"/>
    </location>
</feature>
<feature type="region of interest" description="Disordered" evidence="2">
    <location>
        <begin position="378"/>
        <end position="446"/>
    </location>
</feature>
<dbReference type="SMART" id="SM00705">
    <property type="entry name" value="THEG"/>
    <property type="match status" value="5"/>
</dbReference>
<dbReference type="PANTHER" id="PTHR15901">
    <property type="entry name" value="TESTICULAR HAPLOID EXPRESSED GENE PROTEIN"/>
    <property type="match status" value="1"/>
</dbReference>
<gene>
    <name evidence="3" type="ORF">WH47_02869</name>
</gene>
<dbReference type="Proteomes" id="UP000053825">
    <property type="component" value="Unassembled WGS sequence"/>
</dbReference>
<evidence type="ECO:0000256" key="2">
    <source>
        <dbReference type="SAM" id="MobiDB-lite"/>
    </source>
</evidence>
<evidence type="ECO:0000256" key="1">
    <source>
        <dbReference type="ARBA" id="ARBA00022737"/>
    </source>
</evidence>
<feature type="compositionally biased region" description="Acidic residues" evidence="2">
    <location>
        <begin position="542"/>
        <end position="559"/>
    </location>
</feature>
<protein>
    <submittedName>
        <fullName evidence="3">Uncharacterized protein</fullName>
    </submittedName>
</protein>
<proteinExistence type="predicted"/>
<feature type="region of interest" description="Disordered" evidence="2">
    <location>
        <begin position="486"/>
        <end position="559"/>
    </location>
</feature>
<keyword evidence="4" id="KW-1185">Reference proteome</keyword>
<dbReference type="InterPro" id="IPR042401">
    <property type="entry name" value="SPMAP2-like"/>
</dbReference>
<feature type="compositionally biased region" description="Basic and acidic residues" evidence="2">
    <location>
        <begin position="527"/>
        <end position="541"/>
    </location>
</feature>
<feature type="region of interest" description="Disordered" evidence="2">
    <location>
        <begin position="1"/>
        <end position="50"/>
    </location>
</feature>
<name>A0A0L7RI13_9HYME</name>
<evidence type="ECO:0000313" key="3">
    <source>
        <dbReference type="EMBL" id="KOC70366.1"/>
    </source>
</evidence>
<dbReference type="PANTHER" id="PTHR15901:SF16">
    <property type="entry name" value="TESTICULAR HAPLOID EXPRESSED GENE PROTEIN"/>
    <property type="match status" value="1"/>
</dbReference>
<accession>A0A0L7RI13</accession>